<name>A0A544Z2P8_9ACTN</name>
<dbReference type="InterPro" id="IPR036890">
    <property type="entry name" value="HATPase_C_sf"/>
</dbReference>
<dbReference type="PANTHER" id="PTHR24421:SF10">
    <property type="entry name" value="NITRATE_NITRITE SENSOR PROTEIN NARQ"/>
    <property type="match status" value="1"/>
</dbReference>
<reference evidence="12 13" key="1">
    <citation type="submission" date="2019-07" db="EMBL/GenBank/DDBJ databases">
        <title>Microbispora hainanensis DSM 45428.</title>
        <authorList>
            <person name="Thawai C."/>
        </authorList>
    </citation>
    <scope>NUCLEOTIDE SEQUENCE [LARGE SCALE GENOMIC DNA]</scope>
    <source>
        <strain evidence="12 13">DSM 45428</strain>
    </source>
</reference>
<feature type="domain" description="Signal transduction histidine kinase subgroup 3 dimerisation and phosphoacceptor" evidence="11">
    <location>
        <begin position="182"/>
        <end position="246"/>
    </location>
</feature>
<dbReference type="Proteomes" id="UP000316541">
    <property type="component" value="Unassembled WGS sequence"/>
</dbReference>
<keyword evidence="9" id="KW-0472">Membrane</keyword>
<keyword evidence="8" id="KW-0902">Two-component regulatory system</keyword>
<evidence type="ECO:0000256" key="7">
    <source>
        <dbReference type="ARBA" id="ARBA00022840"/>
    </source>
</evidence>
<feature type="transmembrane region" description="Helical" evidence="9">
    <location>
        <begin position="12"/>
        <end position="33"/>
    </location>
</feature>
<dbReference type="CDD" id="cd16917">
    <property type="entry name" value="HATPase_UhpB-NarQ-NarX-like"/>
    <property type="match status" value="1"/>
</dbReference>
<dbReference type="Pfam" id="PF07730">
    <property type="entry name" value="HisKA_3"/>
    <property type="match status" value="1"/>
</dbReference>
<keyword evidence="7" id="KW-0067">ATP-binding</keyword>
<evidence type="ECO:0000256" key="1">
    <source>
        <dbReference type="ARBA" id="ARBA00000085"/>
    </source>
</evidence>
<dbReference type="GO" id="GO:0005524">
    <property type="term" value="F:ATP binding"/>
    <property type="evidence" value="ECO:0007669"/>
    <property type="project" value="UniProtKB-KW"/>
</dbReference>
<proteinExistence type="predicted"/>
<evidence type="ECO:0000256" key="9">
    <source>
        <dbReference type="SAM" id="Phobius"/>
    </source>
</evidence>
<comment type="catalytic activity">
    <reaction evidence="1">
        <text>ATP + protein L-histidine = ADP + protein N-phospho-L-histidine.</text>
        <dbReference type="EC" id="2.7.13.3"/>
    </reaction>
</comment>
<dbReference type="EC" id="2.7.13.3" evidence="2"/>
<evidence type="ECO:0000256" key="3">
    <source>
        <dbReference type="ARBA" id="ARBA00022553"/>
    </source>
</evidence>
<gene>
    <name evidence="12" type="ORF">FLX08_05555</name>
</gene>
<dbReference type="SUPFAM" id="SSF55874">
    <property type="entry name" value="ATPase domain of HSP90 chaperone/DNA topoisomerase II/histidine kinase"/>
    <property type="match status" value="1"/>
</dbReference>
<dbReference type="RefSeq" id="WP_142617082.1">
    <property type="nucleotide sequence ID" value="NZ_VIRM01000004.1"/>
</dbReference>
<keyword evidence="3" id="KW-0597">Phosphoprotein</keyword>
<evidence type="ECO:0000259" key="10">
    <source>
        <dbReference type="Pfam" id="PF02518"/>
    </source>
</evidence>
<dbReference type="InterPro" id="IPR011712">
    <property type="entry name" value="Sig_transdc_His_kin_sub3_dim/P"/>
</dbReference>
<dbReference type="GO" id="GO:0000155">
    <property type="term" value="F:phosphorelay sensor kinase activity"/>
    <property type="evidence" value="ECO:0007669"/>
    <property type="project" value="InterPro"/>
</dbReference>
<organism evidence="12 13">
    <name type="scientific">Microbispora hainanensis</name>
    <dbReference type="NCBI Taxonomy" id="568844"/>
    <lineage>
        <taxon>Bacteria</taxon>
        <taxon>Bacillati</taxon>
        <taxon>Actinomycetota</taxon>
        <taxon>Actinomycetes</taxon>
        <taxon>Streptosporangiales</taxon>
        <taxon>Streptosporangiaceae</taxon>
        <taxon>Microbispora</taxon>
    </lineage>
</organism>
<dbReference type="PANTHER" id="PTHR24421">
    <property type="entry name" value="NITRATE/NITRITE SENSOR PROTEIN NARX-RELATED"/>
    <property type="match status" value="1"/>
</dbReference>
<evidence type="ECO:0000259" key="11">
    <source>
        <dbReference type="Pfam" id="PF07730"/>
    </source>
</evidence>
<dbReference type="InterPro" id="IPR003594">
    <property type="entry name" value="HATPase_dom"/>
</dbReference>
<keyword evidence="5" id="KW-0547">Nucleotide-binding</keyword>
<dbReference type="Pfam" id="PF02518">
    <property type="entry name" value="HATPase_c"/>
    <property type="match status" value="1"/>
</dbReference>
<dbReference type="InterPro" id="IPR050482">
    <property type="entry name" value="Sensor_HK_TwoCompSys"/>
</dbReference>
<dbReference type="Gene3D" id="1.20.5.1930">
    <property type="match status" value="1"/>
</dbReference>
<dbReference type="Gene3D" id="3.30.565.10">
    <property type="entry name" value="Histidine kinase-like ATPase, C-terminal domain"/>
    <property type="match status" value="1"/>
</dbReference>
<feature type="transmembrane region" description="Helical" evidence="9">
    <location>
        <begin position="130"/>
        <end position="147"/>
    </location>
</feature>
<sequence length="386" mass="41432">MPRALSKAAGDDLVLAAAVAAVTVGATAAIAWSSPAGRLPDWAAYLILIAMAVPLPARRRAPVTTMVAVLAGSLCYQAFDLPGGAFTIPPAVALFTAVSAGRRMAAVTAMVIWALATYLLGTLWGRTPDVQGLVWLTTWLGLILVGGEVSRDRRERLLAERERAAQAERTREEAAWRRITEERLRIARELHDVLAHSISVINLQAGVSEHLIERDPEQARVALGAIRRASKDALVELRGMLGVLRGVDDEGRPLPPAPGLNRLNELVDRAREARLEVSMSLPEEQRELPGGVDLTVYRIVQESLTNVIRHARARRACVTIDFDDRDIVVEVVDDGAGVPAGTPISEGNGMVGMRERVLIAGGEFCAGPAEGRGFRVRARIPAGSAA</sequence>
<feature type="transmembrane region" description="Helical" evidence="9">
    <location>
        <begin position="104"/>
        <end position="124"/>
    </location>
</feature>
<dbReference type="EMBL" id="VIRM01000004">
    <property type="protein sequence ID" value="TQS23326.1"/>
    <property type="molecule type" value="Genomic_DNA"/>
</dbReference>
<dbReference type="GO" id="GO:0016020">
    <property type="term" value="C:membrane"/>
    <property type="evidence" value="ECO:0007669"/>
    <property type="project" value="InterPro"/>
</dbReference>
<accession>A0A544Z2P8</accession>
<protein>
    <recommendedName>
        <fullName evidence="2">histidine kinase</fullName>
        <ecNumber evidence="2">2.7.13.3</ecNumber>
    </recommendedName>
</protein>
<evidence type="ECO:0000256" key="2">
    <source>
        <dbReference type="ARBA" id="ARBA00012438"/>
    </source>
</evidence>
<evidence type="ECO:0000256" key="6">
    <source>
        <dbReference type="ARBA" id="ARBA00022777"/>
    </source>
</evidence>
<dbReference type="GO" id="GO:0046983">
    <property type="term" value="F:protein dimerization activity"/>
    <property type="evidence" value="ECO:0007669"/>
    <property type="project" value="InterPro"/>
</dbReference>
<comment type="caution">
    <text evidence="12">The sequence shown here is derived from an EMBL/GenBank/DDBJ whole genome shotgun (WGS) entry which is preliminary data.</text>
</comment>
<evidence type="ECO:0000256" key="5">
    <source>
        <dbReference type="ARBA" id="ARBA00022741"/>
    </source>
</evidence>
<evidence type="ECO:0000313" key="12">
    <source>
        <dbReference type="EMBL" id="TQS23326.1"/>
    </source>
</evidence>
<evidence type="ECO:0000256" key="8">
    <source>
        <dbReference type="ARBA" id="ARBA00023012"/>
    </source>
</evidence>
<evidence type="ECO:0000313" key="13">
    <source>
        <dbReference type="Proteomes" id="UP000316541"/>
    </source>
</evidence>
<feature type="domain" description="Histidine kinase/HSP90-like ATPase" evidence="10">
    <location>
        <begin position="294"/>
        <end position="382"/>
    </location>
</feature>
<feature type="transmembrane region" description="Helical" evidence="9">
    <location>
        <begin position="39"/>
        <end position="57"/>
    </location>
</feature>
<keyword evidence="6 12" id="KW-0418">Kinase</keyword>
<keyword evidence="4" id="KW-0808">Transferase</keyword>
<evidence type="ECO:0000256" key="4">
    <source>
        <dbReference type="ARBA" id="ARBA00022679"/>
    </source>
</evidence>
<keyword evidence="9" id="KW-1133">Transmembrane helix</keyword>
<dbReference type="AlphaFoldDB" id="A0A544Z2P8"/>
<keyword evidence="9" id="KW-0812">Transmembrane</keyword>